<dbReference type="SUPFAM" id="SSF56672">
    <property type="entry name" value="DNA/RNA polymerases"/>
    <property type="match status" value="1"/>
</dbReference>
<dbReference type="PANTHER" id="PTHR33116">
    <property type="entry name" value="REVERSE TRANSCRIPTASE ZINC-BINDING DOMAIN-CONTAINING PROTEIN-RELATED-RELATED"/>
    <property type="match status" value="1"/>
</dbReference>
<dbReference type="Pfam" id="PF13966">
    <property type="entry name" value="zf-RVT"/>
    <property type="match status" value="1"/>
</dbReference>
<dbReference type="PANTHER" id="PTHR33116:SF86">
    <property type="entry name" value="REVERSE TRANSCRIPTASE DOMAIN-CONTAINING PROTEIN"/>
    <property type="match status" value="1"/>
</dbReference>
<protein>
    <recommendedName>
        <fullName evidence="1">Reverse transcriptase domain-containing protein</fullName>
    </recommendedName>
</protein>
<gene>
    <name evidence="2" type="ORF">MERR_LOCUS13642</name>
</gene>
<dbReference type="InterPro" id="IPR026960">
    <property type="entry name" value="RVT-Znf"/>
</dbReference>
<dbReference type="Pfam" id="PF00078">
    <property type="entry name" value="RVT_1"/>
    <property type="match status" value="1"/>
</dbReference>
<accession>A0A6D2IE18</accession>
<evidence type="ECO:0000313" key="2">
    <source>
        <dbReference type="EMBL" id="CAA7026407.1"/>
    </source>
</evidence>
<reference evidence="2" key="1">
    <citation type="submission" date="2020-01" db="EMBL/GenBank/DDBJ databases">
        <authorList>
            <person name="Mishra B."/>
        </authorList>
    </citation>
    <scope>NUCLEOTIDE SEQUENCE [LARGE SCALE GENOMIC DNA]</scope>
</reference>
<keyword evidence="3" id="KW-1185">Reference proteome</keyword>
<evidence type="ECO:0000259" key="1">
    <source>
        <dbReference type="PROSITE" id="PS50878"/>
    </source>
</evidence>
<evidence type="ECO:0000313" key="3">
    <source>
        <dbReference type="Proteomes" id="UP000467841"/>
    </source>
</evidence>
<dbReference type="EMBL" id="CACVBM020001051">
    <property type="protein sequence ID" value="CAA7026407.1"/>
    <property type="molecule type" value="Genomic_DNA"/>
</dbReference>
<organism evidence="2 3">
    <name type="scientific">Microthlaspi erraticum</name>
    <dbReference type="NCBI Taxonomy" id="1685480"/>
    <lineage>
        <taxon>Eukaryota</taxon>
        <taxon>Viridiplantae</taxon>
        <taxon>Streptophyta</taxon>
        <taxon>Embryophyta</taxon>
        <taxon>Tracheophyta</taxon>
        <taxon>Spermatophyta</taxon>
        <taxon>Magnoliopsida</taxon>
        <taxon>eudicotyledons</taxon>
        <taxon>Gunneridae</taxon>
        <taxon>Pentapetalae</taxon>
        <taxon>rosids</taxon>
        <taxon>malvids</taxon>
        <taxon>Brassicales</taxon>
        <taxon>Brassicaceae</taxon>
        <taxon>Coluteocarpeae</taxon>
        <taxon>Microthlaspi</taxon>
    </lineage>
</organism>
<dbReference type="PROSITE" id="PS50878">
    <property type="entry name" value="RT_POL"/>
    <property type="match status" value="1"/>
</dbReference>
<dbReference type="OrthoDB" id="1110845at2759"/>
<dbReference type="Proteomes" id="UP000467841">
    <property type="component" value="Unassembled WGS sequence"/>
</dbReference>
<dbReference type="InterPro" id="IPR000477">
    <property type="entry name" value="RT_dom"/>
</dbReference>
<dbReference type="InterPro" id="IPR043502">
    <property type="entry name" value="DNA/RNA_pol_sf"/>
</dbReference>
<dbReference type="AlphaFoldDB" id="A0A6D2IE18"/>
<feature type="domain" description="Reverse transcriptase" evidence="1">
    <location>
        <begin position="54"/>
        <end position="350"/>
    </location>
</feature>
<dbReference type="CDD" id="cd01650">
    <property type="entry name" value="RT_nLTR_like"/>
    <property type="match status" value="1"/>
</dbReference>
<sequence>MNNALICIVTNEEIREAVFAIKPSSAPGIDGMTGFFFQKYWDIIGYEVSKEVKCFFVSGSFPSEWNYTLLCLIPKIPQAKEMTDLRPISLCSVFYKIISNILVKRLQPFLAEIVSPTQSAFVPERLISDNVLIAHEVVHALRTHPTISEEFMAIKSDMSKAYDRVEWSYVRSLLAALGFHQQWIQWVMFCITSVSYSVLISDHPQKRIYPSRGLRQGDPLSPSLFVLCTECLTHLLSKAEQSEEIHGVCFSPSGPTIHHLLFADDSLFLCKASEPESRALQNILGVYGEATGQVINLTKSSITFGSKVHPSAKVKIQETFGIFNEGGAGTYLGLPECFSGSKADLLGYIQDRLKARLTGWFARTLSHGGKEILLKAVALALPVYAMSCFKLPKSTIKKLSRAMADFWWNSVDHKRKIHWISWEKMCLLKKLGGLGFKDIERFNQALLAKQAWRLLQAPDCLFSRLFKSRYFADFEFLSSALGTRPSFAWRSILFGRNLLLKGLKRMVGDGQSIRVWIDPWIEDNIMRCPWMKNPNIDLMPAVHSTDFWSWRFNKNGDFSVKSAYWLACQFNKSDAQREAEIQPSFNGIKEKIWFLQTAPKVKTFLWRVLSDDFPVAENLITRGVKIETCCNLCGFEGETSNHVLFTCSLARQIWALSGFPSPQNGFHQESIHVNVHYLMLMSKNIRVPPDIRRIFPWVLWRLWKNRNKFLYGGIKYRANDTIEKILEEVNVWFLSQDVETEVGEREKIRKKGDKTRWRLPPFPWLKWVVLLHSRRSFSAIDSIMDAKMCCMLWSLESMVFHRINHVVFAAEEADILGIMSRPMAWPSYKAHFWELNQFLVRFSNWKVEVVSRAANRGAFLIAQSALEDHFHQSYVASSHPFWLHGLFENEKSSASM</sequence>
<comment type="caution">
    <text evidence="2">The sequence shown here is derived from an EMBL/GenBank/DDBJ whole genome shotgun (WGS) entry which is preliminary data.</text>
</comment>
<name>A0A6D2IE18_9BRAS</name>
<proteinExistence type="predicted"/>